<dbReference type="InterPro" id="IPR009057">
    <property type="entry name" value="Homeodomain-like_sf"/>
</dbReference>
<evidence type="ECO:0000313" key="5">
    <source>
        <dbReference type="EMBL" id="SDU25132.1"/>
    </source>
</evidence>
<dbReference type="Pfam" id="PF02954">
    <property type="entry name" value="HTH_8"/>
    <property type="match status" value="1"/>
</dbReference>
<dbReference type="InterPro" id="IPR050207">
    <property type="entry name" value="Trans_regulatory_Fis"/>
</dbReference>
<dbReference type="Gene3D" id="1.10.10.60">
    <property type="entry name" value="Homeodomain-like"/>
    <property type="match status" value="1"/>
</dbReference>
<evidence type="ECO:0000259" key="4">
    <source>
        <dbReference type="Pfam" id="PF02954"/>
    </source>
</evidence>
<evidence type="ECO:0000256" key="3">
    <source>
        <dbReference type="ARBA" id="ARBA00029540"/>
    </source>
</evidence>
<gene>
    <name evidence="5" type="ORF">SAMN05216296_2659</name>
</gene>
<name>A0A1H2GZV0_9PSED</name>
<dbReference type="SUPFAM" id="SSF46689">
    <property type="entry name" value="Homeodomain-like"/>
    <property type="match status" value="1"/>
</dbReference>
<evidence type="ECO:0000313" key="6">
    <source>
        <dbReference type="Proteomes" id="UP000243232"/>
    </source>
</evidence>
<dbReference type="STRING" id="364197.SAMN05216296_2659"/>
<dbReference type="GO" id="GO:0043565">
    <property type="term" value="F:sequence-specific DNA binding"/>
    <property type="evidence" value="ECO:0007669"/>
    <property type="project" value="InterPro"/>
</dbReference>
<sequence>MTEQLINKIFFDGASSVSNNLQLEMPAAISSEEVQTLRSSVTKSLRDYFANLEDASVCDLYNLVISEVEAPLLESVMNFVKGNQTRASEMLGLNRGTLRKKLKQYDLL</sequence>
<dbReference type="EMBL" id="LT629785">
    <property type="protein sequence ID" value="SDU25132.1"/>
    <property type="molecule type" value="Genomic_DNA"/>
</dbReference>
<proteinExistence type="inferred from homology"/>
<dbReference type="NCBIfam" id="NF001659">
    <property type="entry name" value="PRK00430.1"/>
    <property type="match status" value="1"/>
</dbReference>
<comment type="similarity">
    <text evidence="1">Belongs to the transcriptional regulatory Fis family.</text>
</comment>
<evidence type="ECO:0000256" key="2">
    <source>
        <dbReference type="ARBA" id="ARBA00023125"/>
    </source>
</evidence>
<reference evidence="6" key="1">
    <citation type="submission" date="2016-10" db="EMBL/GenBank/DDBJ databases">
        <authorList>
            <person name="Varghese N."/>
            <person name="Submissions S."/>
        </authorList>
    </citation>
    <scope>NUCLEOTIDE SEQUENCE [LARGE SCALE GENOMIC DNA]</scope>
    <source>
        <strain evidence="6">DSM 17875</strain>
    </source>
</reference>
<dbReference type="InterPro" id="IPR005412">
    <property type="entry name" value="Fis_DNA-bd"/>
</dbReference>
<dbReference type="PRINTS" id="PR01590">
    <property type="entry name" value="HTHFIS"/>
</dbReference>
<dbReference type="PANTHER" id="PTHR47918">
    <property type="entry name" value="DNA-BINDING PROTEIN FIS"/>
    <property type="match status" value="1"/>
</dbReference>
<dbReference type="PRINTS" id="PR01591">
    <property type="entry name" value="DNABINDNGFIS"/>
</dbReference>
<feature type="domain" description="DNA binding HTH" evidence="4">
    <location>
        <begin position="66"/>
        <end position="105"/>
    </location>
</feature>
<dbReference type="GO" id="GO:0006355">
    <property type="term" value="P:regulation of DNA-templated transcription"/>
    <property type="evidence" value="ECO:0007669"/>
    <property type="project" value="InterPro"/>
</dbReference>
<organism evidence="5 6">
    <name type="scientific">Pseudomonas pohangensis</name>
    <dbReference type="NCBI Taxonomy" id="364197"/>
    <lineage>
        <taxon>Bacteria</taxon>
        <taxon>Pseudomonadati</taxon>
        <taxon>Pseudomonadota</taxon>
        <taxon>Gammaproteobacteria</taxon>
        <taxon>Pseudomonadales</taxon>
        <taxon>Pseudomonadaceae</taxon>
        <taxon>Pseudomonas</taxon>
    </lineage>
</organism>
<keyword evidence="6" id="KW-1185">Reference proteome</keyword>
<dbReference type="Proteomes" id="UP000243232">
    <property type="component" value="Chromosome I"/>
</dbReference>
<accession>A0A1H2GZV0</accession>
<dbReference type="AlphaFoldDB" id="A0A1H2GZV0"/>
<keyword evidence="2 5" id="KW-0238">DNA-binding</keyword>
<dbReference type="PANTHER" id="PTHR47918:SF1">
    <property type="entry name" value="DNA-BINDING PROTEIN FIS"/>
    <property type="match status" value="1"/>
</dbReference>
<protein>
    <recommendedName>
        <fullName evidence="3">Putative Fis-like DNA-binding protein</fullName>
    </recommendedName>
</protein>
<evidence type="ECO:0000256" key="1">
    <source>
        <dbReference type="ARBA" id="ARBA00008559"/>
    </source>
</evidence>
<dbReference type="OrthoDB" id="9802388at2"/>
<dbReference type="InterPro" id="IPR002197">
    <property type="entry name" value="HTH_Fis"/>
</dbReference>